<protein>
    <submittedName>
        <fullName evidence="1">Uncharacterized protein</fullName>
    </submittedName>
</protein>
<reference evidence="1" key="2">
    <citation type="journal article" date="2015" name="Data Brief">
        <title>Shoot transcriptome of the giant reed, Arundo donax.</title>
        <authorList>
            <person name="Barrero R.A."/>
            <person name="Guerrero F.D."/>
            <person name="Moolhuijzen P."/>
            <person name="Goolsby J.A."/>
            <person name="Tidwell J."/>
            <person name="Bellgard S.E."/>
            <person name="Bellgard M.I."/>
        </authorList>
    </citation>
    <scope>NUCLEOTIDE SEQUENCE</scope>
    <source>
        <tissue evidence="1">Shoot tissue taken approximately 20 cm above the soil surface</tissue>
    </source>
</reference>
<dbReference type="AlphaFoldDB" id="A0A0A9F7I5"/>
<sequence>MVSNCIHFLFINIDTEYCVEGILFSSPPCS</sequence>
<reference evidence="1" key="1">
    <citation type="submission" date="2014-09" db="EMBL/GenBank/DDBJ databases">
        <authorList>
            <person name="Magalhaes I.L.F."/>
            <person name="Oliveira U."/>
            <person name="Santos F.R."/>
            <person name="Vidigal T.H.D.A."/>
            <person name="Brescovit A.D."/>
            <person name="Santos A.J."/>
        </authorList>
    </citation>
    <scope>NUCLEOTIDE SEQUENCE</scope>
    <source>
        <tissue evidence="1">Shoot tissue taken approximately 20 cm above the soil surface</tissue>
    </source>
</reference>
<name>A0A0A9F7I5_ARUDO</name>
<accession>A0A0A9F7I5</accession>
<evidence type="ECO:0000313" key="1">
    <source>
        <dbReference type="EMBL" id="JAE08317.1"/>
    </source>
</evidence>
<proteinExistence type="predicted"/>
<dbReference type="EMBL" id="GBRH01189579">
    <property type="protein sequence ID" value="JAE08317.1"/>
    <property type="molecule type" value="Transcribed_RNA"/>
</dbReference>
<organism evidence="1">
    <name type="scientific">Arundo donax</name>
    <name type="common">Giant reed</name>
    <name type="synonym">Donax arundinaceus</name>
    <dbReference type="NCBI Taxonomy" id="35708"/>
    <lineage>
        <taxon>Eukaryota</taxon>
        <taxon>Viridiplantae</taxon>
        <taxon>Streptophyta</taxon>
        <taxon>Embryophyta</taxon>
        <taxon>Tracheophyta</taxon>
        <taxon>Spermatophyta</taxon>
        <taxon>Magnoliopsida</taxon>
        <taxon>Liliopsida</taxon>
        <taxon>Poales</taxon>
        <taxon>Poaceae</taxon>
        <taxon>PACMAD clade</taxon>
        <taxon>Arundinoideae</taxon>
        <taxon>Arundineae</taxon>
        <taxon>Arundo</taxon>
    </lineage>
</organism>